<evidence type="ECO:0000313" key="13">
    <source>
        <dbReference type="Proteomes" id="UP000290572"/>
    </source>
</evidence>
<evidence type="ECO:0000256" key="5">
    <source>
        <dbReference type="ARBA" id="ARBA00022695"/>
    </source>
</evidence>
<dbReference type="InterPro" id="IPR043502">
    <property type="entry name" value="DNA/RNA_pol_sf"/>
</dbReference>
<dbReference type="Pfam" id="PF00078">
    <property type="entry name" value="RVT_1"/>
    <property type="match status" value="1"/>
</dbReference>
<dbReference type="Gene3D" id="3.30.70.270">
    <property type="match status" value="1"/>
</dbReference>
<gene>
    <name evidence="11" type="ORF">ROHU_004726</name>
    <name evidence="12" type="ORF">ROHU_004729</name>
</gene>
<dbReference type="CDD" id="cd01647">
    <property type="entry name" value="RT_LTR"/>
    <property type="match status" value="1"/>
</dbReference>
<evidence type="ECO:0000313" key="12">
    <source>
        <dbReference type="EMBL" id="RXN32082.1"/>
    </source>
</evidence>
<dbReference type="EMBL" id="QBIY01011427">
    <property type="protein sequence ID" value="RXN32082.1"/>
    <property type="molecule type" value="Genomic_DNA"/>
</dbReference>
<comment type="similarity">
    <text evidence="1">Belongs to the beta type-B retroviral polymerase family. HERV class-II K(HML-2) pol subfamily.</text>
</comment>
<keyword evidence="3" id="KW-0645">Protease</keyword>
<keyword evidence="5" id="KW-0548">Nucleotidyltransferase</keyword>
<dbReference type="AlphaFoldDB" id="A0A498NJX3"/>
<dbReference type="Gene3D" id="3.10.10.10">
    <property type="entry name" value="HIV Type 1 Reverse Transcriptase, subunit A, domain 1"/>
    <property type="match status" value="1"/>
</dbReference>
<dbReference type="EC" id="3.1.26.4" evidence="2"/>
<dbReference type="PANTHER" id="PTHR24559:SF440">
    <property type="entry name" value="RIBONUCLEASE H"/>
    <property type="match status" value="1"/>
</dbReference>
<evidence type="ECO:0000256" key="3">
    <source>
        <dbReference type="ARBA" id="ARBA00022670"/>
    </source>
</evidence>
<dbReference type="GO" id="GO:0003964">
    <property type="term" value="F:RNA-directed DNA polymerase activity"/>
    <property type="evidence" value="ECO:0007669"/>
    <property type="project" value="UniProtKB-KW"/>
</dbReference>
<evidence type="ECO:0000256" key="7">
    <source>
        <dbReference type="ARBA" id="ARBA00022759"/>
    </source>
</evidence>
<evidence type="ECO:0000256" key="8">
    <source>
        <dbReference type="ARBA" id="ARBA00022801"/>
    </source>
</evidence>
<dbReference type="GO" id="GO:0008233">
    <property type="term" value="F:peptidase activity"/>
    <property type="evidence" value="ECO:0007669"/>
    <property type="project" value="UniProtKB-KW"/>
</dbReference>
<dbReference type="PROSITE" id="PS50878">
    <property type="entry name" value="RT_POL"/>
    <property type="match status" value="1"/>
</dbReference>
<dbReference type="Proteomes" id="UP000290572">
    <property type="component" value="Unassembled WGS sequence"/>
</dbReference>
<dbReference type="SUPFAM" id="SSF56672">
    <property type="entry name" value="DNA/RNA polymerases"/>
    <property type="match status" value="1"/>
</dbReference>
<dbReference type="GO" id="GO:0006508">
    <property type="term" value="P:proteolysis"/>
    <property type="evidence" value="ECO:0007669"/>
    <property type="project" value="UniProtKB-KW"/>
</dbReference>
<evidence type="ECO:0000256" key="9">
    <source>
        <dbReference type="ARBA" id="ARBA00022918"/>
    </source>
</evidence>
<protein>
    <recommendedName>
        <fullName evidence="2">ribonuclease H</fullName>
        <ecNumber evidence="2">3.1.26.4</ecNumber>
    </recommendedName>
</protein>
<dbReference type="InterPro" id="IPR043128">
    <property type="entry name" value="Rev_trsase/Diguanyl_cyclase"/>
</dbReference>
<accession>A0A498NJX3</accession>
<keyword evidence="4" id="KW-0808">Transferase</keyword>
<name>A0A498NJX3_LABRO</name>
<organism evidence="11 13">
    <name type="scientific">Labeo rohita</name>
    <name type="common">Indian major carp</name>
    <name type="synonym">Cyprinus rohita</name>
    <dbReference type="NCBI Taxonomy" id="84645"/>
    <lineage>
        <taxon>Eukaryota</taxon>
        <taxon>Metazoa</taxon>
        <taxon>Chordata</taxon>
        <taxon>Craniata</taxon>
        <taxon>Vertebrata</taxon>
        <taxon>Euteleostomi</taxon>
        <taxon>Actinopterygii</taxon>
        <taxon>Neopterygii</taxon>
        <taxon>Teleostei</taxon>
        <taxon>Ostariophysi</taxon>
        <taxon>Cypriniformes</taxon>
        <taxon>Cyprinidae</taxon>
        <taxon>Labeoninae</taxon>
        <taxon>Labeonini</taxon>
        <taxon>Labeo</taxon>
    </lineage>
</organism>
<reference evidence="11 13" key="1">
    <citation type="submission" date="2018-03" db="EMBL/GenBank/DDBJ databases">
        <title>Draft genome sequence of Rohu Carp (Labeo rohita).</title>
        <authorList>
            <person name="Das P."/>
            <person name="Kushwaha B."/>
            <person name="Joshi C.G."/>
            <person name="Kumar D."/>
            <person name="Nagpure N.S."/>
            <person name="Sahoo L."/>
            <person name="Das S.P."/>
            <person name="Bit A."/>
            <person name="Patnaik S."/>
            <person name="Meher P.K."/>
            <person name="Jayasankar P."/>
            <person name="Koringa P.G."/>
            <person name="Patel N.V."/>
            <person name="Hinsu A.T."/>
            <person name="Kumar R."/>
            <person name="Pandey M."/>
            <person name="Agarwal S."/>
            <person name="Srivastava S."/>
            <person name="Singh M."/>
            <person name="Iquebal M.A."/>
            <person name="Jaiswal S."/>
            <person name="Angadi U.B."/>
            <person name="Kumar N."/>
            <person name="Raza M."/>
            <person name="Shah T.M."/>
            <person name="Rai A."/>
            <person name="Jena J.K."/>
        </authorList>
    </citation>
    <scope>NUCLEOTIDE SEQUENCE [LARGE SCALE GENOMIC DNA]</scope>
    <source>
        <strain evidence="11">DASCIFA01</strain>
        <tissue evidence="11">Testis</tissue>
    </source>
</reference>
<proteinExistence type="inferred from homology"/>
<comment type="caution">
    <text evidence="11">The sequence shown here is derived from an EMBL/GenBank/DDBJ whole genome shotgun (WGS) entry which is preliminary data.</text>
</comment>
<dbReference type="STRING" id="84645.A0A498NJX3"/>
<evidence type="ECO:0000256" key="1">
    <source>
        <dbReference type="ARBA" id="ARBA00010879"/>
    </source>
</evidence>
<keyword evidence="6" id="KW-0540">Nuclease</keyword>
<dbReference type="InterPro" id="IPR053134">
    <property type="entry name" value="RNA-dir_DNA_polymerase"/>
</dbReference>
<evidence type="ECO:0000313" key="11">
    <source>
        <dbReference type="EMBL" id="RXN32079.1"/>
    </source>
</evidence>
<dbReference type="FunFam" id="3.10.10.10:FF:000007">
    <property type="entry name" value="Retrovirus-related Pol polyprotein from transposon 17.6-like Protein"/>
    <property type="match status" value="1"/>
</dbReference>
<evidence type="ECO:0000256" key="2">
    <source>
        <dbReference type="ARBA" id="ARBA00012180"/>
    </source>
</evidence>
<evidence type="ECO:0000256" key="4">
    <source>
        <dbReference type="ARBA" id="ARBA00022679"/>
    </source>
</evidence>
<feature type="domain" description="Reverse transcriptase" evidence="10">
    <location>
        <begin position="2"/>
        <end position="180"/>
    </location>
</feature>
<dbReference type="GO" id="GO:0004523">
    <property type="term" value="F:RNA-DNA hybrid ribonuclease activity"/>
    <property type="evidence" value="ECO:0007669"/>
    <property type="project" value="UniProtKB-EC"/>
</dbReference>
<evidence type="ECO:0000259" key="10">
    <source>
        <dbReference type="PROSITE" id="PS50878"/>
    </source>
</evidence>
<sequence>MEEQEIIRKSCSEWASPLVLVWKKSGDLRVCVDYRWLNARTIKDTHPLPHQADCLAALGGNAIFSVMDLTSGFYNIAMAEEDTNLTAFTTPMGLYEFNRLPQGLCNSPASFMRLMTNIFGDQNFMTLLCYLDDLLVYAPDEGEAIKRLEMVFSRLREHGLKLAPKKCHFLQRSVRFLGHY</sequence>
<keyword evidence="9" id="KW-0695">RNA-directed DNA polymerase</keyword>
<dbReference type="PANTHER" id="PTHR24559">
    <property type="entry name" value="TRANSPOSON TY3-I GAG-POL POLYPROTEIN"/>
    <property type="match status" value="1"/>
</dbReference>
<keyword evidence="8" id="KW-0378">Hydrolase</keyword>
<keyword evidence="11" id="KW-0675">Receptor</keyword>
<keyword evidence="13" id="KW-1185">Reference proteome</keyword>
<dbReference type="EMBL" id="QBIY01011427">
    <property type="protein sequence ID" value="RXN32079.1"/>
    <property type="molecule type" value="Genomic_DNA"/>
</dbReference>
<evidence type="ECO:0000256" key="6">
    <source>
        <dbReference type="ARBA" id="ARBA00022722"/>
    </source>
</evidence>
<dbReference type="InterPro" id="IPR000477">
    <property type="entry name" value="RT_dom"/>
</dbReference>
<keyword evidence="7" id="KW-0255">Endonuclease</keyword>